<feature type="region of interest" description="Disordered" evidence="6">
    <location>
        <begin position="145"/>
        <end position="255"/>
    </location>
</feature>
<dbReference type="PANTHER" id="PTHR39267">
    <property type="entry name" value="SURVIVAL MOTOR NEURON-LIKE PROTEIN 1"/>
    <property type="match status" value="1"/>
</dbReference>
<evidence type="ECO:0000313" key="8">
    <source>
        <dbReference type="EMBL" id="JAT54110.1"/>
    </source>
</evidence>
<accession>A0A1D1YHJ5</accession>
<evidence type="ECO:0000256" key="5">
    <source>
        <dbReference type="ARBA" id="ARBA00023242"/>
    </source>
</evidence>
<feature type="domain" description="Survival Motor Neuron Gemin2-binding" evidence="7">
    <location>
        <begin position="51"/>
        <end position="77"/>
    </location>
</feature>
<dbReference type="Pfam" id="PF20636">
    <property type="entry name" value="SMN_G2-BD"/>
    <property type="match status" value="1"/>
</dbReference>
<dbReference type="AlphaFoldDB" id="A0A1D1YHJ5"/>
<dbReference type="InterPro" id="IPR040424">
    <property type="entry name" value="Smn1"/>
</dbReference>
<keyword evidence="5" id="KW-0539">Nucleus</keyword>
<feature type="compositionally biased region" description="Low complexity" evidence="6">
    <location>
        <begin position="218"/>
        <end position="229"/>
    </location>
</feature>
<dbReference type="EMBL" id="GDJX01013826">
    <property type="protein sequence ID" value="JAT54110.1"/>
    <property type="molecule type" value="Transcribed_RNA"/>
</dbReference>
<keyword evidence="4" id="KW-0508">mRNA splicing</keyword>
<gene>
    <name evidence="8" type="primary">gemin1_2</name>
    <name evidence="8" type="ORF">g.45838</name>
</gene>
<feature type="compositionally biased region" description="Pro residues" evidence="6">
    <location>
        <begin position="205"/>
        <end position="217"/>
    </location>
</feature>
<feature type="compositionally biased region" description="Pro residues" evidence="6">
    <location>
        <begin position="271"/>
        <end position="291"/>
    </location>
</feature>
<dbReference type="GO" id="GO:0005634">
    <property type="term" value="C:nucleus"/>
    <property type="evidence" value="ECO:0007669"/>
    <property type="project" value="UniProtKB-SubCell"/>
</dbReference>
<dbReference type="PANTHER" id="PTHR39267:SF1">
    <property type="entry name" value="SURVIVAL MOTOR NEURON PROTEIN"/>
    <property type="match status" value="1"/>
</dbReference>
<dbReference type="Pfam" id="PF20635">
    <property type="entry name" value="SMN_YG-box"/>
    <property type="match status" value="1"/>
</dbReference>
<feature type="compositionally biased region" description="Low complexity" evidence="6">
    <location>
        <begin position="10"/>
        <end position="19"/>
    </location>
</feature>
<evidence type="ECO:0000256" key="1">
    <source>
        <dbReference type="ARBA" id="ARBA00004123"/>
    </source>
</evidence>
<feature type="region of interest" description="Disordered" evidence="6">
    <location>
        <begin position="1"/>
        <end position="31"/>
    </location>
</feature>
<evidence type="ECO:0000256" key="3">
    <source>
        <dbReference type="ARBA" id="ARBA00022664"/>
    </source>
</evidence>
<evidence type="ECO:0000256" key="4">
    <source>
        <dbReference type="ARBA" id="ARBA00023187"/>
    </source>
</evidence>
<keyword evidence="3" id="KW-0507">mRNA processing</keyword>
<dbReference type="CDD" id="cd22851">
    <property type="entry name" value="SMN_N"/>
    <property type="match status" value="1"/>
</dbReference>
<dbReference type="CDD" id="cd22852">
    <property type="entry name" value="SMN_C"/>
    <property type="match status" value="1"/>
</dbReference>
<evidence type="ECO:0000256" key="2">
    <source>
        <dbReference type="ARBA" id="ARBA00005371"/>
    </source>
</evidence>
<evidence type="ECO:0000259" key="7">
    <source>
        <dbReference type="Pfam" id="PF20636"/>
    </source>
</evidence>
<reference evidence="8" key="1">
    <citation type="submission" date="2015-07" db="EMBL/GenBank/DDBJ databases">
        <title>Transcriptome Assembly of Anthurium amnicola.</title>
        <authorList>
            <person name="Suzuki J."/>
        </authorList>
    </citation>
    <scope>NUCLEOTIDE SEQUENCE</scope>
</reference>
<feature type="region of interest" description="Disordered" evidence="6">
    <location>
        <begin position="271"/>
        <end position="320"/>
    </location>
</feature>
<feature type="compositionally biased region" description="Basic and acidic residues" evidence="6">
    <location>
        <begin position="153"/>
        <end position="162"/>
    </location>
</feature>
<name>A0A1D1YHJ5_9ARAE</name>
<dbReference type="GO" id="GO:0006397">
    <property type="term" value="P:mRNA processing"/>
    <property type="evidence" value="ECO:0007669"/>
    <property type="project" value="UniProtKB-KW"/>
</dbReference>
<dbReference type="InterPro" id="IPR049481">
    <property type="entry name" value="SMN_G2-BD"/>
</dbReference>
<organism evidence="8">
    <name type="scientific">Anthurium amnicola</name>
    <dbReference type="NCBI Taxonomy" id="1678845"/>
    <lineage>
        <taxon>Eukaryota</taxon>
        <taxon>Viridiplantae</taxon>
        <taxon>Streptophyta</taxon>
        <taxon>Embryophyta</taxon>
        <taxon>Tracheophyta</taxon>
        <taxon>Spermatophyta</taxon>
        <taxon>Magnoliopsida</taxon>
        <taxon>Liliopsida</taxon>
        <taxon>Araceae</taxon>
        <taxon>Pothoideae</taxon>
        <taxon>Potheae</taxon>
        <taxon>Anthurium</taxon>
    </lineage>
</organism>
<feature type="compositionally biased region" description="Pro residues" evidence="6">
    <location>
        <begin position="300"/>
        <end position="319"/>
    </location>
</feature>
<comment type="subcellular location">
    <subcellularLocation>
        <location evidence="1">Nucleus</location>
    </subcellularLocation>
</comment>
<protein>
    <submittedName>
        <fullName evidence="8">Component of gems protein 1</fullName>
    </submittedName>
</protein>
<evidence type="ECO:0000256" key="6">
    <source>
        <dbReference type="SAM" id="MobiDB-lite"/>
    </source>
</evidence>
<feature type="compositionally biased region" description="Polar residues" evidence="6">
    <location>
        <begin position="245"/>
        <end position="255"/>
    </location>
</feature>
<proteinExistence type="inferred from homology"/>
<comment type="similarity">
    <text evidence="2">Belongs to the SMN family.</text>
</comment>
<dbReference type="GO" id="GO:0008380">
    <property type="term" value="P:RNA splicing"/>
    <property type="evidence" value="ECO:0007669"/>
    <property type="project" value="UniProtKB-KW"/>
</dbReference>
<dbReference type="InterPro" id="IPR047313">
    <property type="entry name" value="SMN_C"/>
</dbReference>
<sequence>MSSYFEFTETSQDMTSQDSSQHKPMDIYGEDNEYYEDEVEDATNLEEGDEEEEGDAWDDSALIAAWDIAVKEYQDFHSIKANKTDTKGDKKISTFSSNKVMETEKSVNIIKEDEVESFMQQDISHASDENGGTSSSVMNISVKEQKQNVQKLPEQKIKETRQIKPQTGTKSIPILTKDTSYQPQPIRTTTTYSSYSHQFPGYYSYPPPSSSTAPIPPHSFGEQTKGTTDTQEDQEEESQLPPTEEATTSYSNTNSAHDPYYSYGWYPNYYPPPPPPPPPPPGSQQPIPPPQFYSSMPTDPNTPFPGWRPKPPDMAPPMPGFDDEALTNLIMAWYYSGYYTGLYHGRKGR</sequence>
<feature type="compositionally biased region" description="Polar residues" evidence="6">
    <location>
        <begin position="177"/>
        <end position="197"/>
    </location>
</feature>